<protein>
    <submittedName>
        <fullName evidence="2">Uncharacterized protein</fullName>
    </submittedName>
</protein>
<dbReference type="EMBL" id="KZ060083">
    <property type="protein sequence ID" value="PIO12850.1"/>
    <property type="molecule type" value="Genomic_DNA"/>
</dbReference>
<evidence type="ECO:0000313" key="2">
    <source>
        <dbReference type="EMBL" id="PIO12850.1"/>
    </source>
</evidence>
<feature type="transmembrane region" description="Helical" evidence="1">
    <location>
        <begin position="51"/>
        <end position="73"/>
    </location>
</feature>
<feature type="non-terminal residue" evidence="2">
    <location>
        <position position="1"/>
    </location>
</feature>
<dbReference type="Proteomes" id="UP000228934">
    <property type="component" value="Unassembled WGS sequence"/>
</dbReference>
<keyword evidence="1" id="KW-0472">Membrane</keyword>
<keyword evidence="3" id="KW-1185">Reference proteome</keyword>
<evidence type="ECO:0000256" key="1">
    <source>
        <dbReference type="SAM" id="Phobius"/>
    </source>
</evidence>
<dbReference type="AlphaFoldDB" id="A0A2G9QB71"/>
<reference evidence="3" key="1">
    <citation type="journal article" date="2017" name="Nat. Commun.">
        <title>The North American bullfrog draft genome provides insight into hormonal regulation of long noncoding RNA.</title>
        <authorList>
            <person name="Hammond S.A."/>
            <person name="Warren R.L."/>
            <person name="Vandervalk B.P."/>
            <person name="Kucuk E."/>
            <person name="Khan H."/>
            <person name="Gibb E.A."/>
            <person name="Pandoh P."/>
            <person name="Kirk H."/>
            <person name="Zhao Y."/>
            <person name="Jones M."/>
            <person name="Mungall A.J."/>
            <person name="Coope R."/>
            <person name="Pleasance S."/>
            <person name="Moore R.A."/>
            <person name="Holt R.A."/>
            <person name="Round J.M."/>
            <person name="Ohora S."/>
            <person name="Walle B.V."/>
            <person name="Veldhoen N."/>
            <person name="Helbing C.C."/>
            <person name="Birol I."/>
        </authorList>
    </citation>
    <scope>NUCLEOTIDE SEQUENCE [LARGE SCALE GENOMIC DNA]</scope>
</reference>
<keyword evidence="1" id="KW-0812">Transmembrane</keyword>
<keyword evidence="1" id="KW-1133">Transmembrane helix</keyword>
<gene>
    <name evidence="2" type="ORF">AB205_0005200</name>
</gene>
<evidence type="ECO:0000313" key="3">
    <source>
        <dbReference type="Proteomes" id="UP000228934"/>
    </source>
</evidence>
<name>A0A2G9QB71_AQUCT</name>
<proteinExistence type="predicted"/>
<sequence>IDDNRTLIIPSVQRDDAERRFRVRITNPVSEEIREYRLEIRDLPSYYRRSLMFLIVPKVLGVIFVIILVYLIYCRKRNLKSNGVYEDVPLAEYRSVPPIHNGSIPTNGVPQEVPLTENISVPPTQNGSIPTNKIGFPPSTNFHHLKETGPPTPCRAAHDLHS</sequence>
<organism evidence="2 3">
    <name type="scientific">Aquarana catesbeiana</name>
    <name type="common">American bullfrog</name>
    <name type="synonym">Rana catesbeiana</name>
    <dbReference type="NCBI Taxonomy" id="8400"/>
    <lineage>
        <taxon>Eukaryota</taxon>
        <taxon>Metazoa</taxon>
        <taxon>Chordata</taxon>
        <taxon>Craniata</taxon>
        <taxon>Vertebrata</taxon>
        <taxon>Euteleostomi</taxon>
        <taxon>Amphibia</taxon>
        <taxon>Batrachia</taxon>
        <taxon>Anura</taxon>
        <taxon>Neobatrachia</taxon>
        <taxon>Ranoidea</taxon>
        <taxon>Ranidae</taxon>
        <taxon>Aquarana</taxon>
    </lineage>
</organism>
<accession>A0A2G9QB71</accession>